<evidence type="ECO:0000256" key="8">
    <source>
        <dbReference type="RuleBase" id="RU004190"/>
    </source>
</evidence>
<organism evidence="12 13">
    <name type="scientific">Advenella kashmirensis W13003</name>
    <dbReference type="NCBI Taxonomy" id="1424334"/>
    <lineage>
        <taxon>Bacteria</taxon>
        <taxon>Pseudomonadati</taxon>
        <taxon>Pseudomonadota</taxon>
        <taxon>Betaproteobacteria</taxon>
        <taxon>Burkholderiales</taxon>
        <taxon>Alcaligenaceae</taxon>
    </lineage>
</organism>
<evidence type="ECO:0000259" key="9">
    <source>
        <dbReference type="Pfam" id="PF00483"/>
    </source>
</evidence>
<dbReference type="Gene3D" id="2.60.120.10">
    <property type="entry name" value="Jelly Rolls"/>
    <property type="match status" value="1"/>
</dbReference>
<dbReference type="EMBL" id="AYXT01000001">
    <property type="protein sequence ID" value="ETF04368.1"/>
    <property type="molecule type" value="Genomic_DNA"/>
</dbReference>
<feature type="domain" description="Mannose-6-phosphate isomerase type II C-terminal" evidence="10">
    <location>
        <begin position="351"/>
        <end position="463"/>
    </location>
</feature>
<dbReference type="InterPro" id="IPR054566">
    <property type="entry name" value="ManC/GMP-like_b-helix"/>
</dbReference>
<gene>
    <name evidence="12" type="primary">cpsB</name>
    <name evidence="12" type="ORF">W822_04155</name>
</gene>
<evidence type="ECO:0000313" key="12">
    <source>
        <dbReference type="EMBL" id="ETF04368.1"/>
    </source>
</evidence>
<dbReference type="STRING" id="1424334.W822_04155"/>
<dbReference type="InterPro" id="IPR005835">
    <property type="entry name" value="NTP_transferase_dom"/>
</dbReference>
<dbReference type="Pfam" id="PF01050">
    <property type="entry name" value="MannoseP_isomer"/>
    <property type="match status" value="1"/>
</dbReference>
<dbReference type="InterPro" id="IPR049577">
    <property type="entry name" value="GMPP_N"/>
</dbReference>
<evidence type="ECO:0000256" key="2">
    <source>
        <dbReference type="ARBA" id="ARBA00012387"/>
    </source>
</evidence>
<dbReference type="NCBIfam" id="TIGR01479">
    <property type="entry name" value="GMP_PMI"/>
    <property type="match status" value="1"/>
</dbReference>
<evidence type="ECO:0000256" key="4">
    <source>
        <dbReference type="ARBA" id="ARBA00022695"/>
    </source>
</evidence>
<dbReference type="FunFam" id="2.60.120.10:FF:000032">
    <property type="entry name" value="Mannose-1-phosphate guanylyltransferase/mannose-6-phosphate isomerase"/>
    <property type="match status" value="1"/>
</dbReference>
<dbReference type="GO" id="GO:0005525">
    <property type="term" value="F:GTP binding"/>
    <property type="evidence" value="ECO:0007669"/>
    <property type="project" value="UniProtKB-KW"/>
</dbReference>
<evidence type="ECO:0000256" key="6">
    <source>
        <dbReference type="ARBA" id="ARBA00023134"/>
    </source>
</evidence>
<evidence type="ECO:0000313" key="13">
    <source>
        <dbReference type="Proteomes" id="UP000018733"/>
    </source>
</evidence>
<dbReference type="InterPro" id="IPR006375">
    <property type="entry name" value="Man1P_GuaTrfase/Man6P_Isoase"/>
</dbReference>
<dbReference type="EC" id="2.7.7.13" evidence="2"/>
<dbReference type="Pfam" id="PF22640">
    <property type="entry name" value="ManC_GMP_beta-helix"/>
    <property type="match status" value="1"/>
</dbReference>
<protein>
    <recommendedName>
        <fullName evidence="2">mannose-1-phosphate guanylyltransferase</fullName>
        <ecNumber evidence="2">2.7.7.13</ecNumber>
    </recommendedName>
</protein>
<keyword evidence="4 12" id="KW-0548">Nucleotidyltransferase</keyword>
<dbReference type="CDD" id="cd02213">
    <property type="entry name" value="cupin_PMI_typeII_C"/>
    <property type="match status" value="1"/>
</dbReference>
<dbReference type="RefSeq" id="WP_024003897.1">
    <property type="nucleotide sequence ID" value="NZ_KI650979.1"/>
</dbReference>
<comment type="caution">
    <text evidence="12">The sequence shown here is derived from an EMBL/GenBank/DDBJ whole genome shotgun (WGS) entry which is preliminary data.</text>
</comment>
<keyword evidence="5" id="KW-0547">Nucleotide-binding</keyword>
<keyword evidence="6" id="KW-0342">GTP-binding</keyword>
<evidence type="ECO:0000256" key="7">
    <source>
        <dbReference type="ARBA" id="ARBA00047343"/>
    </source>
</evidence>
<keyword evidence="13" id="KW-1185">Reference proteome</keyword>
<dbReference type="PATRIC" id="fig|1424334.3.peg.835"/>
<comment type="catalytic activity">
    <reaction evidence="7">
        <text>alpha-D-mannose 1-phosphate + GTP + H(+) = GDP-alpha-D-mannose + diphosphate</text>
        <dbReference type="Rhea" id="RHEA:15229"/>
        <dbReference type="ChEBI" id="CHEBI:15378"/>
        <dbReference type="ChEBI" id="CHEBI:33019"/>
        <dbReference type="ChEBI" id="CHEBI:37565"/>
        <dbReference type="ChEBI" id="CHEBI:57527"/>
        <dbReference type="ChEBI" id="CHEBI:58409"/>
        <dbReference type="EC" id="2.7.7.13"/>
    </reaction>
</comment>
<dbReference type="FunFam" id="3.90.550.10:FF:000046">
    <property type="entry name" value="Mannose-1-phosphate guanylyltransferase (GDP)"/>
    <property type="match status" value="1"/>
</dbReference>
<dbReference type="GO" id="GO:0004475">
    <property type="term" value="F:mannose-1-phosphate guanylyltransferase (GTP) activity"/>
    <property type="evidence" value="ECO:0007669"/>
    <property type="project" value="UniProtKB-EC"/>
</dbReference>
<dbReference type="InterPro" id="IPR029044">
    <property type="entry name" value="Nucleotide-diphossugar_trans"/>
</dbReference>
<proteinExistence type="inferred from homology"/>
<evidence type="ECO:0000259" key="10">
    <source>
        <dbReference type="Pfam" id="PF01050"/>
    </source>
</evidence>
<sequence>MRTIIPVILAGGSGTRLWPLSREAYPKQFLVLEGELSLLQKTCLRVGQLSPLGPLVITNEEYRFIVSEHLRQIGLTPSAVLLEPAARNTAAAIASAAIYARTIAEDPVLLVLPSDHDFSDPEVFLDAVDSAYHVAKSGKLVTFGVVPTRPETGFGYIRYKSTSELKQIEHFVEKPSLELAQRYVNSGDYLWNCGIFMFKASQYLGQLEQHAPDVLSACDRAVECSSRDLDFVRLEKKAFLSSPSISIDVAVMEKTDNAVVFEIAAGWCDIGSWDALRCILPADKNNNVLSESVLAKDCTNTLAISDSRLVVAVGLENIIVVNTVDALLVADQSRAQELKQVVGDIRQRGFEEATTNRKTYRPWGSFELITRGEKFIVKKLRVNPGAALSMQMHIHRSEHWVVVAGTAKVIKGNTEQRLVANESIYIPLGTRHRLENIGDDFLEVIEVQAGEILSEDDIVRYDDAYGRSTIVE</sequence>
<dbReference type="CDD" id="cd02509">
    <property type="entry name" value="GDP-M1P_Guanylyltransferase"/>
    <property type="match status" value="1"/>
</dbReference>
<dbReference type="GO" id="GO:0000271">
    <property type="term" value="P:polysaccharide biosynthetic process"/>
    <property type="evidence" value="ECO:0007669"/>
    <property type="project" value="InterPro"/>
</dbReference>
<dbReference type="AlphaFoldDB" id="V8QYB2"/>
<feature type="domain" description="Nucleotidyl transferase" evidence="9">
    <location>
        <begin position="6"/>
        <end position="278"/>
    </location>
</feature>
<keyword evidence="3 12" id="KW-0808">Transferase</keyword>
<feature type="domain" description="MannoseP isomerase/GMP-like beta-helix" evidence="11">
    <location>
        <begin position="297"/>
        <end position="343"/>
    </location>
</feature>
<dbReference type="Pfam" id="PF00483">
    <property type="entry name" value="NTP_transferase"/>
    <property type="match status" value="1"/>
</dbReference>
<comment type="similarity">
    <text evidence="1 8">Belongs to the mannose-6-phosphate isomerase type 2 family.</text>
</comment>
<evidence type="ECO:0000256" key="1">
    <source>
        <dbReference type="ARBA" id="ARBA00006115"/>
    </source>
</evidence>
<dbReference type="HOGENOM" id="CLU_035527_1_0_4"/>
<dbReference type="SUPFAM" id="SSF53448">
    <property type="entry name" value="Nucleotide-diphospho-sugar transferases"/>
    <property type="match status" value="1"/>
</dbReference>
<name>V8QYB2_9BURK</name>
<evidence type="ECO:0000259" key="11">
    <source>
        <dbReference type="Pfam" id="PF22640"/>
    </source>
</evidence>
<dbReference type="InterPro" id="IPR001538">
    <property type="entry name" value="Man6P_isomerase-2_C"/>
</dbReference>
<dbReference type="PANTHER" id="PTHR46390">
    <property type="entry name" value="MANNOSE-1-PHOSPHATE GUANYLYLTRANSFERASE"/>
    <property type="match status" value="1"/>
</dbReference>
<dbReference type="InterPro" id="IPR014710">
    <property type="entry name" value="RmlC-like_jellyroll"/>
</dbReference>
<dbReference type="OrthoDB" id="9806359at2"/>
<dbReference type="PANTHER" id="PTHR46390:SF1">
    <property type="entry name" value="MANNOSE-1-PHOSPHATE GUANYLYLTRANSFERASE"/>
    <property type="match status" value="1"/>
</dbReference>
<evidence type="ECO:0000256" key="3">
    <source>
        <dbReference type="ARBA" id="ARBA00022679"/>
    </source>
</evidence>
<reference evidence="12 13" key="1">
    <citation type="journal article" date="2014" name="Genome Announc.">
        <title>Draft Genome Sequence of Advenella kashmirensis Strain W13003, a Polycyclic Aromatic Hydrocarbon-Degrading Bacterium.</title>
        <authorList>
            <person name="Wang X."/>
            <person name="Jin D."/>
            <person name="Zhou L."/>
            <person name="Wu L."/>
            <person name="An W."/>
            <person name="Zhao L."/>
        </authorList>
    </citation>
    <scope>NUCLEOTIDE SEQUENCE [LARGE SCALE GENOMIC DNA]</scope>
    <source>
        <strain evidence="12 13">W13003</strain>
    </source>
</reference>
<accession>V8QYB2</accession>
<dbReference type="InterPro" id="IPR011051">
    <property type="entry name" value="RmlC_Cupin_sf"/>
</dbReference>
<dbReference type="GO" id="GO:0009298">
    <property type="term" value="P:GDP-mannose biosynthetic process"/>
    <property type="evidence" value="ECO:0007669"/>
    <property type="project" value="TreeGrafter"/>
</dbReference>
<dbReference type="SUPFAM" id="SSF51182">
    <property type="entry name" value="RmlC-like cupins"/>
    <property type="match status" value="1"/>
</dbReference>
<dbReference type="eggNOG" id="COG0836">
    <property type="taxonomic scope" value="Bacteria"/>
</dbReference>
<dbReference type="InterPro" id="IPR051161">
    <property type="entry name" value="Mannose-6P_isomerase_type2"/>
</dbReference>
<dbReference type="Gene3D" id="3.90.550.10">
    <property type="entry name" value="Spore Coat Polysaccharide Biosynthesis Protein SpsA, Chain A"/>
    <property type="match status" value="1"/>
</dbReference>
<dbReference type="Proteomes" id="UP000018733">
    <property type="component" value="Unassembled WGS sequence"/>
</dbReference>
<evidence type="ECO:0000256" key="5">
    <source>
        <dbReference type="ARBA" id="ARBA00022741"/>
    </source>
</evidence>